<keyword evidence="8" id="KW-0966">Cell projection</keyword>
<dbReference type="PANTHER" id="PTHR30288:SF0">
    <property type="entry name" value="FLAGELLAR HOOK-ASSOCIATED PROTEIN 2"/>
    <property type="match status" value="1"/>
</dbReference>
<keyword evidence="3" id="KW-0175">Coiled coil</keyword>
<evidence type="ECO:0000313" key="9">
    <source>
        <dbReference type="Proteomes" id="UP000538196"/>
    </source>
</evidence>
<gene>
    <name evidence="8" type="ORF">FHX33_002372</name>
</gene>
<feature type="domain" description="Flagellar hook-associated protein 2 N-terminal" evidence="6">
    <location>
        <begin position="10"/>
        <end position="105"/>
    </location>
</feature>
<evidence type="ECO:0000259" key="7">
    <source>
        <dbReference type="Pfam" id="PF07195"/>
    </source>
</evidence>
<comment type="subcellular location">
    <subcellularLocation>
        <location evidence="5">Secreted</location>
    </subcellularLocation>
    <subcellularLocation>
        <location evidence="5">Bacterial flagellum</location>
    </subcellularLocation>
</comment>
<dbReference type="GO" id="GO:0005576">
    <property type="term" value="C:extracellular region"/>
    <property type="evidence" value="ECO:0007669"/>
    <property type="project" value="UniProtKB-SubCell"/>
</dbReference>
<evidence type="ECO:0000256" key="5">
    <source>
        <dbReference type="RuleBase" id="RU362066"/>
    </source>
</evidence>
<dbReference type="GO" id="GO:0071973">
    <property type="term" value="P:bacterial-type flagellum-dependent cell motility"/>
    <property type="evidence" value="ECO:0007669"/>
    <property type="project" value="TreeGrafter"/>
</dbReference>
<dbReference type="InterPro" id="IPR040026">
    <property type="entry name" value="FliD"/>
</dbReference>
<name>A0A7W4UWI8_LEIAQ</name>
<keyword evidence="8" id="KW-0969">Cilium</keyword>
<dbReference type="GO" id="GO:0009424">
    <property type="term" value="C:bacterial-type flagellum hook"/>
    <property type="evidence" value="ECO:0007669"/>
    <property type="project" value="UniProtKB-UniRule"/>
</dbReference>
<organism evidence="8 9">
    <name type="scientific">Leifsonia aquatica</name>
    <name type="common">Corynebacterium aquaticum</name>
    <dbReference type="NCBI Taxonomy" id="144185"/>
    <lineage>
        <taxon>Bacteria</taxon>
        <taxon>Bacillati</taxon>
        <taxon>Actinomycetota</taxon>
        <taxon>Actinomycetes</taxon>
        <taxon>Micrococcales</taxon>
        <taxon>Microbacteriaceae</taxon>
        <taxon>Leifsonia</taxon>
    </lineage>
</organism>
<comment type="subunit">
    <text evidence="2 5">Homopentamer.</text>
</comment>
<accession>A0A7W4UWI8</accession>
<evidence type="ECO:0000256" key="3">
    <source>
        <dbReference type="ARBA" id="ARBA00023054"/>
    </source>
</evidence>
<dbReference type="RefSeq" id="WP_039922147.1">
    <property type="nucleotide sequence ID" value="NZ_JACHVP010000002.1"/>
</dbReference>
<dbReference type="AlphaFoldDB" id="A0A7W4UWI8"/>
<evidence type="ECO:0000313" key="8">
    <source>
        <dbReference type="EMBL" id="MBB2967609.1"/>
    </source>
</evidence>
<comment type="function">
    <text evidence="5">Required for morphogenesis and for the elongation of the flagellar filament by facilitating polymerization of the flagellin monomers at the tip of growing filament. Forms a capping structure, which prevents flagellin subunits (transported through the central channel of the flagellum) from leaking out without polymerization at the distal end.</text>
</comment>
<proteinExistence type="inferred from homology"/>
<dbReference type="GO" id="GO:0009421">
    <property type="term" value="C:bacterial-type flagellum filament cap"/>
    <property type="evidence" value="ECO:0007669"/>
    <property type="project" value="InterPro"/>
</dbReference>
<dbReference type="Pfam" id="PF07195">
    <property type="entry name" value="FliD_C"/>
    <property type="match status" value="1"/>
</dbReference>
<dbReference type="InterPro" id="IPR010809">
    <property type="entry name" value="FliD_C"/>
</dbReference>
<dbReference type="Pfam" id="PF02465">
    <property type="entry name" value="FliD_N"/>
    <property type="match status" value="1"/>
</dbReference>
<comment type="similarity">
    <text evidence="1 5">Belongs to the FliD family.</text>
</comment>
<dbReference type="EMBL" id="JACHVP010000002">
    <property type="protein sequence ID" value="MBB2967609.1"/>
    <property type="molecule type" value="Genomic_DNA"/>
</dbReference>
<dbReference type="Proteomes" id="UP000538196">
    <property type="component" value="Unassembled WGS sequence"/>
</dbReference>
<comment type="caution">
    <text evidence="8">The sequence shown here is derived from an EMBL/GenBank/DDBJ whole genome shotgun (WGS) entry which is preliminary data.</text>
</comment>
<keyword evidence="4 5" id="KW-0975">Bacterial flagellum</keyword>
<evidence type="ECO:0000256" key="1">
    <source>
        <dbReference type="ARBA" id="ARBA00009764"/>
    </source>
</evidence>
<dbReference type="GO" id="GO:0007155">
    <property type="term" value="P:cell adhesion"/>
    <property type="evidence" value="ECO:0007669"/>
    <property type="project" value="InterPro"/>
</dbReference>
<keyword evidence="9" id="KW-1185">Reference proteome</keyword>
<dbReference type="InterPro" id="IPR003481">
    <property type="entry name" value="FliD_N"/>
</dbReference>
<keyword evidence="8" id="KW-0282">Flagellum</keyword>
<keyword evidence="5" id="KW-0964">Secreted</keyword>
<feature type="domain" description="Flagellar hook-associated protein 2 C-terminal" evidence="7">
    <location>
        <begin position="218"/>
        <end position="444"/>
    </location>
</feature>
<evidence type="ECO:0000259" key="6">
    <source>
        <dbReference type="Pfam" id="PF02465"/>
    </source>
</evidence>
<protein>
    <recommendedName>
        <fullName evidence="5">Flagellar hook-associated protein 2</fullName>
        <shortName evidence="5">HAP2</shortName>
    </recommendedName>
    <alternativeName>
        <fullName evidence="5">Flagellar cap protein</fullName>
    </alternativeName>
</protein>
<sequence>MGMAVDGLISGLNTTDLINQLMQAEAVPQTLLKNKVTDSTTYITAMQSLNTKVAALADLAGTTAKPAASDLHTATSSSDKVVVTAGTGAVDGTIDFTVDTVAQSQVTVTGPLTQWPDEPPVLTFVAADGTMKQVTASSSSLADVAAAINKAGVGVTATRVAAGLDPSTGEKLYRLQLSSTKTGVEGSFTAYRGSTADVSAGTASNLLTEPGAAQVRQAQDAQITLWSGTGAAQAVTSSTNTFADVLPGVSMTVSAASTTPVTLTVARDDKAISDVAKSLVTSLNDIFALIASKQAVSTTTDAAGGTVVTAGTFTGDSTVRDANQKLLDAASAPIDGVSPSTYGISITSDGNMTFDADKFAAALAADPEKVKAAVGAVAQRVADAATAASDKYDGSITTKITGEQSTVKSLNSQITDWDTRLADRRSSLEKTYANLEVNLQKLQSQSNWLTGQLASLSTSS</sequence>
<evidence type="ECO:0000256" key="4">
    <source>
        <dbReference type="ARBA" id="ARBA00023143"/>
    </source>
</evidence>
<dbReference type="PANTHER" id="PTHR30288">
    <property type="entry name" value="FLAGELLAR CAP/ASSEMBLY PROTEIN FLID"/>
    <property type="match status" value="1"/>
</dbReference>
<reference evidence="8 9" key="1">
    <citation type="submission" date="2020-08" db="EMBL/GenBank/DDBJ databases">
        <title>Sequencing the genomes of 1000 actinobacteria strains.</title>
        <authorList>
            <person name="Klenk H.-P."/>
        </authorList>
    </citation>
    <scope>NUCLEOTIDE SEQUENCE [LARGE SCALE GENOMIC DNA]</scope>
    <source>
        <strain evidence="8 9">DSM 20146</strain>
    </source>
</reference>
<evidence type="ECO:0000256" key="2">
    <source>
        <dbReference type="ARBA" id="ARBA00011255"/>
    </source>
</evidence>